<dbReference type="SUPFAM" id="SSF82153">
    <property type="entry name" value="FAS1 domain"/>
    <property type="match status" value="4"/>
</dbReference>
<dbReference type="SMART" id="SM00554">
    <property type="entry name" value="FAS1"/>
    <property type="match status" value="3"/>
</dbReference>
<proteinExistence type="predicted"/>
<dbReference type="PROSITE" id="PS50213">
    <property type="entry name" value="FAS1"/>
    <property type="match status" value="4"/>
</dbReference>
<dbReference type="GeneID" id="36518260"/>
<keyword evidence="2" id="KW-1133">Transmembrane helix</keyword>
<keyword evidence="2" id="KW-0812">Transmembrane</keyword>
<evidence type="ECO:0000259" key="4">
    <source>
        <dbReference type="PROSITE" id="PS50213"/>
    </source>
</evidence>
<keyword evidence="2" id="KW-0472">Membrane</keyword>
<feature type="domain" description="FAS1" evidence="4">
    <location>
        <begin position="568"/>
        <end position="703"/>
    </location>
</feature>
<evidence type="ECO:0000256" key="2">
    <source>
        <dbReference type="SAM" id="Phobius"/>
    </source>
</evidence>
<keyword evidence="6" id="KW-1185">Reference proteome</keyword>
<keyword evidence="3" id="KW-0732">Signal</keyword>
<evidence type="ECO:0000256" key="3">
    <source>
        <dbReference type="SAM" id="SignalP"/>
    </source>
</evidence>
<dbReference type="InterPro" id="IPR050904">
    <property type="entry name" value="Adhesion/Biosynth-related"/>
</dbReference>
<dbReference type="InterPro" id="IPR000782">
    <property type="entry name" value="FAS1_domain"/>
</dbReference>
<sequence>MLYLFVYIWLFSSSVATSEVPVKTIIDVLSSRSEFSVLVGLLQRHGLVPLINQSYNSTFLAPINSAFAAYDSESMTKDQLLYHFLNDTIVFDAPGREADLLVPSYLKKDGENVQVHLENGVINRSPARLVEQNLFASAQRGVVHAISEVVEVPEKLCKSLFYHRQLSTFSQIASIEGGCAHLERNVTLFAPSNDALEFFNDIELKYLTSNHGQSDRDRILRRHMAQGILKPQDLPCEVTMLDGTKFFINTDLSMESDFGNFSGAIERWVPSKTGVLNVYSQLLDEGTLIEFTPEKYVLALGGYTFAREVSLYGYEWLLDGTYTDPITIFVPKAPLDNDSKLSARGNYKFRADSVLYQFAKGSLVPTNEETDTLVDSAMTLKGSNLPQRMHVSTHSSGTMFVNWQPVVSEKYETGGATIYVVPGEIPAPPSFSMAIGPLFMSSHSLNFLDSLGLVNLPLSNSWTLLLPSREAWESQKLLMAYMGNNTDVLREFFYAMIYANPVYTDSGAVTTRDLSGQKVSIEMVEKSSSSSSYYVNVSGTTVTASSADILFDNGVAHIIEDIVLPSNLEITSIDLIEAGGRSEFVDLLEEFGFGYALNPHENYTIIVPDTKALAAANFTRDNPQLELLLKLHLIPGNHSQDMFDGKPLLTAAKEELAMHWLSSNVLAIRLVSGFGQSVYVTEWAETRGLTSLGSSVFFIDSFISPEWVHSPFLKPPFRMKTHTLLLLGIIVGLVLTSLFMLSMVYIFTGEKDFDEEMRAPLLREPSEDGEYQEQEPEVPTQPIRTTSVSEDRQFGSHLNLP</sequence>
<comment type="caution">
    <text evidence="5">The sequence shown here is derived from an EMBL/GenBank/DDBJ whole genome shotgun (WGS) entry which is preliminary data.</text>
</comment>
<dbReference type="EMBL" id="NDIQ01000022">
    <property type="protein sequence ID" value="PRT56892.1"/>
    <property type="molecule type" value="Genomic_DNA"/>
</dbReference>
<evidence type="ECO:0000313" key="6">
    <source>
        <dbReference type="Proteomes" id="UP000238350"/>
    </source>
</evidence>
<dbReference type="STRING" id="45607.A0A2T0FPI0"/>
<dbReference type="OrthoDB" id="286301at2759"/>
<dbReference type="AlphaFoldDB" id="A0A2T0FPI0"/>
<evidence type="ECO:0000313" key="5">
    <source>
        <dbReference type="EMBL" id="PRT56892.1"/>
    </source>
</evidence>
<dbReference type="InterPro" id="IPR036378">
    <property type="entry name" value="FAS1_dom_sf"/>
</dbReference>
<feature type="domain" description="FAS1" evidence="4">
    <location>
        <begin position="153"/>
        <end position="283"/>
    </location>
</feature>
<feature type="compositionally biased region" description="Acidic residues" evidence="1">
    <location>
        <begin position="767"/>
        <end position="776"/>
    </location>
</feature>
<feature type="domain" description="FAS1" evidence="4">
    <location>
        <begin position="22"/>
        <end position="150"/>
    </location>
</feature>
<evidence type="ECO:0000256" key="1">
    <source>
        <dbReference type="SAM" id="MobiDB-lite"/>
    </source>
</evidence>
<dbReference type="Pfam" id="PF02469">
    <property type="entry name" value="Fasciclin"/>
    <property type="match status" value="4"/>
</dbReference>
<accession>A0A2T0FPI0</accession>
<feature type="domain" description="FAS1" evidence="4">
    <location>
        <begin position="415"/>
        <end position="563"/>
    </location>
</feature>
<feature type="signal peptide" evidence="3">
    <location>
        <begin position="1"/>
        <end position="16"/>
    </location>
</feature>
<organism evidence="5 6">
    <name type="scientific">Wickerhamiella sorbophila</name>
    <dbReference type="NCBI Taxonomy" id="45607"/>
    <lineage>
        <taxon>Eukaryota</taxon>
        <taxon>Fungi</taxon>
        <taxon>Dikarya</taxon>
        <taxon>Ascomycota</taxon>
        <taxon>Saccharomycotina</taxon>
        <taxon>Dipodascomycetes</taxon>
        <taxon>Dipodascales</taxon>
        <taxon>Trichomonascaceae</taxon>
        <taxon>Wickerhamiella</taxon>
    </lineage>
</organism>
<dbReference type="Proteomes" id="UP000238350">
    <property type="component" value="Unassembled WGS sequence"/>
</dbReference>
<name>A0A2T0FPI0_9ASCO</name>
<dbReference type="PANTHER" id="PTHR10900">
    <property type="entry name" value="PERIOSTIN-RELATED"/>
    <property type="match status" value="1"/>
</dbReference>
<dbReference type="PANTHER" id="PTHR10900:SF125">
    <property type="entry name" value="FAS1 DOMAIN-CONTAINING PROTEIN YLR001C"/>
    <property type="match status" value="1"/>
</dbReference>
<reference evidence="5 6" key="1">
    <citation type="submission" date="2017-04" db="EMBL/GenBank/DDBJ databases">
        <title>Genome sequencing of [Candida] sorbophila.</title>
        <authorList>
            <person name="Ahn J.O."/>
        </authorList>
    </citation>
    <scope>NUCLEOTIDE SEQUENCE [LARGE SCALE GENOMIC DNA]</scope>
    <source>
        <strain evidence="5 6">DS02</strain>
    </source>
</reference>
<feature type="transmembrane region" description="Helical" evidence="2">
    <location>
        <begin position="724"/>
        <end position="748"/>
    </location>
</feature>
<dbReference type="Gene3D" id="2.30.180.10">
    <property type="entry name" value="FAS1 domain"/>
    <property type="match status" value="4"/>
</dbReference>
<gene>
    <name evidence="5" type="ORF">B9G98_04512</name>
</gene>
<feature type="region of interest" description="Disordered" evidence="1">
    <location>
        <begin position="759"/>
        <end position="801"/>
    </location>
</feature>
<feature type="chain" id="PRO_5015519375" description="FAS1 domain-containing protein" evidence="3">
    <location>
        <begin position="17"/>
        <end position="801"/>
    </location>
</feature>
<dbReference type="RefSeq" id="XP_024666837.1">
    <property type="nucleotide sequence ID" value="XM_024811069.1"/>
</dbReference>
<protein>
    <recommendedName>
        <fullName evidence="4">FAS1 domain-containing protein</fullName>
    </recommendedName>
</protein>